<dbReference type="Gene3D" id="1.10.150.240">
    <property type="entry name" value="Putative phosphatase, domain 2"/>
    <property type="match status" value="1"/>
</dbReference>
<dbReference type="InterPro" id="IPR006439">
    <property type="entry name" value="HAD-SF_hydro_IA"/>
</dbReference>
<dbReference type="RefSeq" id="WP_145446830.1">
    <property type="nucleotide sequence ID" value="NZ_CP036280.1"/>
</dbReference>
<gene>
    <name evidence="1" type="primary">yqaB</name>
    <name evidence="1" type="ORF">Pan265_25370</name>
</gene>
<dbReference type="PANTHER" id="PTHR43481:SF4">
    <property type="entry name" value="GLYCEROL-1-PHOSPHATE PHOSPHOHYDROLASE 1-RELATED"/>
    <property type="match status" value="1"/>
</dbReference>
<dbReference type="InterPro" id="IPR023214">
    <property type="entry name" value="HAD_sf"/>
</dbReference>
<dbReference type="Proteomes" id="UP000320386">
    <property type="component" value="Chromosome"/>
</dbReference>
<organism evidence="1 2">
    <name type="scientific">Mucisphaera calidilacus</name>
    <dbReference type="NCBI Taxonomy" id="2527982"/>
    <lineage>
        <taxon>Bacteria</taxon>
        <taxon>Pseudomonadati</taxon>
        <taxon>Planctomycetota</taxon>
        <taxon>Phycisphaerae</taxon>
        <taxon>Phycisphaerales</taxon>
        <taxon>Phycisphaeraceae</taxon>
        <taxon>Mucisphaera</taxon>
    </lineage>
</organism>
<dbReference type="SFLD" id="SFLDS00003">
    <property type="entry name" value="Haloacid_Dehalogenase"/>
    <property type="match status" value="1"/>
</dbReference>
<dbReference type="NCBIfam" id="TIGR01509">
    <property type="entry name" value="HAD-SF-IA-v3"/>
    <property type="match status" value="1"/>
</dbReference>
<dbReference type="KEGG" id="mcad:Pan265_25370"/>
<name>A0A518C0B8_9BACT</name>
<dbReference type="InterPro" id="IPR051806">
    <property type="entry name" value="HAD-like_SPP"/>
</dbReference>
<protein>
    <submittedName>
        <fullName evidence="1">Fructose-1-phosphate phosphatase YqaB</fullName>
        <ecNumber evidence="1">3.1.3.-</ecNumber>
    </submittedName>
</protein>
<dbReference type="Gene3D" id="3.40.50.1000">
    <property type="entry name" value="HAD superfamily/HAD-like"/>
    <property type="match status" value="1"/>
</dbReference>
<dbReference type="InterPro" id="IPR036412">
    <property type="entry name" value="HAD-like_sf"/>
</dbReference>
<dbReference type="EMBL" id="CP036280">
    <property type="protein sequence ID" value="QDU72664.1"/>
    <property type="molecule type" value="Genomic_DNA"/>
</dbReference>
<dbReference type="InterPro" id="IPR023198">
    <property type="entry name" value="PGP-like_dom2"/>
</dbReference>
<evidence type="ECO:0000313" key="1">
    <source>
        <dbReference type="EMBL" id="QDU72664.1"/>
    </source>
</evidence>
<keyword evidence="2" id="KW-1185">Reference proteome</keyword>
<dbReference type="GO" id="GO:0050308">
    <property type="term" value="F:sugar-phosphatase activity"/>
    <property type="evidence" value="ECO:0007669"/>
    <property type="project" value="TreeGrafter"/>
</dbReference>
<dbReference type="OrthoDB" id="9797743at2"/>
<reference evidence="1 2" key="1">
    <citation type="submission" date="2019-02" db="EMBL/GenBank/DDBJ databases">
        <title>Deep-cultivation of Planctomycetes and their phenomic and genomic characterization uncovers novel biology.</title>
        <authorList>
            <person name="Wiegand S."/>
            <person name="Jogler M."/>
            <person name="Boedeker C."/>
            <person name="Pinto D."/>
            <person name="Vollmers J."/>
            <person name="Rivas-Marin E."/>
            <person name="Kohn T."/>
            <person name="Peeters S.H."/>
            <person name="Heuer A."/>
            <person name="Rast P."/>
            <person name="Oberbeckmann S."/>
            <person name="Bunk B."/>
            <person name="Jeske O."/>
            <person name="Meyerdierks A."/>
            <person name="Storesund J.E."/>
            <person name="Kallscheuer N."/>
            <person name="Luecker S."/>
            <person name="Lage O.M."/>
            <person name="Pohl T."/>
            <person name="Merkel B.J."/>
            <person name="Hornburger P."/>
            <person name="Mueller R.-W."/>
            <person name="Bruemmer F."/>
            <person name="Labrenz M."/>
            <person name="Spormann A.M."/>
            <person name="Op den Camp H."/>
            <person name="Overmann J."/>
            <person name="Amann R."/>
            <person name="Jetten M.S.M."/>
            <person name="Mascher T."/>
            <person name="Medema M.H."/>
            <person name="Devos D.P."/>
            <person name="Kaster A.-K."/>
            <person name="Ovreas L."/>
            <person name="Rohde M."/>
            <person name="Galperin M.Y."/>
            <person name="Jogler C."/>
        </authorList>
    </citation>
    <scope>NUCLEOTIDE SEQUENCE [LARGE SCALE GENOMIC DNA]</scope>
    <source>
        <strain evidence="1 2">Pan265</strain>
    </source>
</reference>
<dbReference type="SFLD" id="SFLDG01129">
    <property type="entry name" value="C1.5:_HAD__Beta-PGM__Phosphata"/>
    <property type="match status" value="1"/>
</dbReference>
<proteinExistence type="predicted"/>
<dbReference type="PANTHER" id="PTHR43481">
    <property type="entry name" value="FRUCTOSE-1-PHOSPHATE PHOSPHATASE"/>
    <property type="match status" value="1"/>
</dbReference>
<dbReference type="SUPFAM" id="SSF56784">
    <property type="entry name" value="HAD-like"/>
    <property type="match status" value="1"/>
</dbReference>
<accession>A0A518C0B8</accession>
<evidence type="ECO:0000313" key="2">
    <source>
        <dbReference type="Proteomes" id="UP000320386"/>
    </source>
</evidence>
<dbReference type="EC" id="3.1.3.-" evidence="1"/>
<dbReference type="Pfam" id="PF00702">
    <property type="entry name" value="Hydrolase"/>
    <property type="match status" value="1"/>
</dbReference>
<dbReference type="AlphaFoldDB" id="A0A518C0B8"/>
<sequence>MLEGIVFDFDGLILDTEGPQYDGWRSVYERFGLDLPIDRWVEVLGRPAWMFDFHTRLEELGDPAYDREAIDAERRKSVRSRIDASDLMPGVRDLVAQARSKGLRLSIASGSDREWVAGYLEKHGLIDAFPILVTREETTRHKPEPDPFAEACRRMGLPPQRCLALEDSPNGIRSAAAAGLYAVAVPNRVTAGQSFDEADRIVESLETVDLHEVAAAMGERVRA</sequence>
<keyword evidence="1" id="KW-0378">Hydrolase</keyword>